<dbReference type="PANTHER" id="PTHR24413">
    <property type="entry name" value="SPECKLE-TYPE POZ PROTEIN"/>
    <property type="match status" value="1"/>
</dbReference>
<organism evidence="3 4">
    <name type="scientific">Naegleria lovaniensis</name>
    <name type="common">Amoeba</name>
    <dbReference type="NCBI Taxonomy" id="51637"/>
    <lineage>
        <taxon>Eukaryota</taxon>
        <taxon>Discoba</taxon>
        <taxon>Heterolobosea</taxon>
        <taxon>Tetramitia</taxon>
        <taxon>Eutetramitia</taxon>
        <taxon>Vahlkampfiidae</taxon>
        <taxon>Naegleria</taxon>
    </lineage>
</organism>
<name>A0AA88GYC2_NAELO</name>
<dbReference type="SMART" id="SM00225">
    <property type="entry name" value="BTB"/>
    <property type="match status" value="1"/>
</dbReference>
<comment type="caution">
    <text evidence="3">The sequence shown here is derived from an EMBL/GenBank/DDBJ whole genome shotgun (WGS) entry which is preliminary data.</text>
</comment>
<gene>
    <name evidence="3" type="ORF">C9374_000769</name>
</gene>
<dbReference type="RefSeq" id="XP_044551911.1">
    <property type="nucleotide sequence ID" value="XM_044697682.1"/>
</dbReference>
<dbReference type="EMBL" id="PYSW02000011">
    <property type="protein sequence ID" value="KAG2387919.1"/>
    <property type="molecule type" value="Genomic_DNA"/>
</dbReference>
<proteinExistence type="predicted"/>
<keyword evidence="4" id="KW-1185">Reference proteome</keyword>
<dbReference type="InterPro" id="IPR000210">
    <property type="entry name" value="BTB/POZ_dom"/>
</dbReference>
<dbReference type="PROSITE" id="PS50097">
    <property type="entry name" value="BTB"/>
    <property type="match status" value="1"/>
</dbReference>
<reference evidence="3 4" key="1">
    <citation type="journal article" date="2018" name="BMC Genomics">
        <title>The genome of Naegleria lovaniensis, the basis for a comparative approach to unravel pathogenicity factors of the human pathogenic amoeba N. fowleri.</title>
        <authorList>
            <person name="Liechti N."/>
            <person name="Schurch N."/>
            <person name="Bruggmann R."/>
            <person name="Wittwer M."/>
        </authorList>
    </citation>
    <scope>NUCLEOTIDE SEQUENCE [LARGE SCALE GENOMIC DNA]</scope>
    <source>
        <strain evidence="3 4">ATCC 30569</strain>
    </source>
</reference>
<dbReference type="Gene3D" id="3.30.710.10">
    <property type="entry name" value="Potassium Channel Kv1.1, Chain A"/>
    <property type="match status" value="1"/>
</dbReference>
<dbReference type="Pfam" id="PF00651">
    <property type="entry name" value="BTB"/>
    <property type="match status" value="1"/>
</dbReference>
<feature type="domain" description="BTB" evidence="2">
    <location>
        <begin position="35"/>
        <end position="104"/>
    </location>
</feature>
<feature type="region of interest" description="Disordered" evidence="1">
    <location>
        <begin position="252"/>
        <end position="287"/>
    </location>
</feature>
<evidence type="ECO:0000313" key="3">
    <source>
        <dbReference type="EMBL" id="KAG2387919.1"/>
    </source>
</evidence>
<dbReference type="InterPro" id="IPR011333">
    <property type="entry name" value="SKP1/BTB/POZ_sf"/>
</dbReference>
<dbReference type="Proteomes" id="UP000816034">
    <property type="component" value="Unassembled WGS sequence"/>
</dbReference>
<dbReference type="GeneID" id="68093225"/>
<dbReference type="CDD" id="cd18186">
    <property type="entry name" value="BTB_POZ_ZBTB_KLHL-like"/>
    <property type="match status" value="1"/>
</dbReference>
<sequence length="287" mass="33103">MRFRIHPEYSRDLVNLYSTTELEDCKQLSLFTTMSDVLFHFDDDTSINSHKAILCCRSEYFRAMFSIGQFMESSQKVIHLDNTPKDVFEILLRFIYAGEEISDESITAEQSVPLLELATRFNVETVKLAAERKIIRFLTPSNVVPMCSVADMCQALNVKKCCMHLIAKHFKAYTREDLEKELDSTLMGEIETLHIEYVKAAENQSANEQAVFTYMREQQEAADSLLDDEHRQHLVNEYDDDDMDMIQTILHGTHNPQNPVHAPSHRHTTQNNRGSGTTSHKKNCLFM</sequence>
<evidence type="ECO:0000313" key="4">
    <source>
        <dbReference type="Proteomes" id="UP000816034"/>
    </source>
</evidence>
<evidence type="ECO:0000259" key="2">
    <source>
        <dbReference type="PROSITE" id="PS50097"/>
    </source>
</evidence>
<evidence type="ECO:0000256" key="1">
    <source>
        <dbReference type="SAM" id="MobiDB-lite"/>
    </source>
</evidence>
<dbReference type="AlphaFoldDB" id="A0AA88GYC2"/>
<protein>
    <recommendedName>
        <fullName evidence="2">BTB domain-containing protein</fullName>
    </recommendedName>
</protein>
<feature type="compositionally biased region" description="Polar residues" evidence="1">
    <location>
        <begin position="269"/>
        <end position="278"/>
    </location>
</feature>
<dbReference type="SUPFAM" id="SSF54695">
    <property type="entry name" value="POZ domain"/>
    <property type="match status" value="1"/>
</dbReference>
<accession>A0AA88GYC2</accession>